<keyword evidence="2" id="KW-0560">Oxidoreductase</keyword>
<gene>
    <name evidence="7" type="ORF">FHR72_003338</name>
</gene>
<sequence length="287" mass="28997">MRHWSRWTIGGDLAESPGLDGSPALMRVGFVGAGRMGAPMVARLADAGHQVRALGRSVEKRSAVEALGAEAVSDPAAVADGAEAVVVCVFTDDQVEGLCLGGDLIERMSPGSALILHTTGSPATARAIAARFVHVDVLDAPVSGGPHDIEAGHVTLFVGGEPAALEHARPVLAAYGDPILHTGPTGTGQLVKLINNTLFAAQIGLVAEGVRLGAELGVEEAPLLAALTHGSAQSRVLSMVAAAGSAQAFLDRVGEFIGKDVAVVRATAGELGADLGALDRLVNAAAP</sequence>
<accession>A0A839Q6K6</accession>
<evidence type="ECO:0000256" key="4">
    <source>
        <dbReference type="PIRSR" id="PIRSR000103-1"/>
    </source>
</evidence>
<dbReference type="GO" id="GO:0050661">
    <property type="term" value="F:NADP binding"/>
    <property type="evidence" value="ECO:0007669"/>
    <property type="project" value="InterPro"/>
</dbReference>
<dbReference type="InterPro" id="IPR015815">
    <property type="entry name" value="HIBADH-related"/>
</dbReference>
<feature type="active site" evidence="4">
    <location>
        <position position="192"/>
    </location>
</feature>
<reference evidence="7 8" key="1">
    <citation type="submission" date="2020-08" db="EMBL/GenBank/DDBJ databases">
        <title>The Agave Microbiome: Exploring the role of microbial communities in plant adaptations to desert environments.</title>
        <authorList>
            <person name="Partida-Martinez L.P."/>
        </authorList>
    </citation>
    <scope>NUCLEOTIDE SEQUENCE [LARGE SCALE GENOMIC DNA]</scope>
    <source>
        <strain evidence="7 8">AT2.18</strain>
    </source>
</reference>
<evidence type="ECO:0000313" key="7">
    <source>
        <dbReference type="EMBL" id="MBB2991848.1"/>
    </source>
</evidence>
<dbReference type="InterPro" id="IPR006115">
    <property type="entry name" value="6PGDH_NADP-bd"/>
</dbReference>
<dbReference type="Proteomes" id="UP000550501">
    <property type="component" value="Unassembled WGS sequence"/>
</dbReference>
<evidence type="ECO:0000256" key="1">
    <source>
        <dbReference type="ARBA" id="ARBA00009080"/>
    </source>
</evidence>
<evidence type="ECO:0000256" key="2">
    <source>
        <dbReference type="ARBA" id="ARBA00023002"/>
    </source>
</evidence>
<dbReference type="Pfam" id="PF14833">
    <property type="entry name" value="NAD_binding_11"/>
    <property type="match status" value="1"/>
</dbReference>
<comment type="similarity">
    <text evidence="1">Belongs to the HIBADH-related family.</text>
</comment>
<dbReference type="EMBL" id="JACHVU010000007">
    <property type="protein sequence ID" value="MBB2991848.1"/>
    <property type="molecule type" value="Genomic_DNA"/>
</dbReference>
<dbReference type="AlphaFoldDB" id="A0A839Q6K6"/>
<dbReference type="PANTHER" id="PTHR43060">
    <property type="entry name" value="3-HYDROXYISOBUTYRATE DEHYDROGENASE-LIKE 1, MITOCHONDRIAL-RELATED"/>
    <property type="match status" value="1"/>
</dbReference>
<comment type="caution">
    <text evidence="7">The sequence shown here is derived from an EMBL/GenBank/DDBJ whole genome shotgun (WGS) entry which is preliminary data.</text>
</comment>
<dbReference type="InterPro" id="IPR013328">
    <property type="entry name" value="6PGD_dom2"/>
</dbReference>
<dbReference type="GO" id="GO:0051287">
    <property type="term" value="F:NAD binding"/>
    <property type="evidence" value="ECO:0007669"/>
    <property type="project" value="InterPro"/>
</dbReference>
<dbReference type="InterPro" id="IPR029154">
    <property type="entry name" value="HIBADH-like_NADP-bd"/>
</dbReference>
<dbReference type="SUPFAM" id="SSF48179">
    <property type="entry name" value="6-phosphogluconate dehydrogenase C-terminal domain-like"/>
    <property type="match status" value="1"/>
</dbReference>
<dbReference type="SUPFAM" id="SSF51735">
    <property type="entry name" value="NAD(P)-binding Rossmann-fold domains"/>
    <property type="match status" value="1"/>
</dbReference>
<dbReference type="InterPro" id="IPR008927">
    <property type="entry name" value="6-PGluconate_DH-like_C_sf"/>
</dbReference>
<feature type="domain" description="3-hydroxyisobutyrate dehydrogenase-like NAD-binding" evidence="6">
    <location>
        <begin position="186"/>
        <end position="275"/>
    </location>
</feature>
<evidence type="ECO:0000259" key="6">
    <source>
        <dbReference type="Pfam" id="PF14833"/>
    </source>
</evidence>
<evidence type="ECO:0000313" key="8">
    <source>
        <dbReference type="Proteomes" id="UP000550501"/>
    </source>
</evidence>
<dbReference type="PANTHER" id="PTHR43060:SF15">
    <property type="entry name" value="3-HYDROXYISOBUTYRATE DEHYDROGENASE-LIKE 1, MITOCHONDRIAL-RELATED"/>
    <property type="match status" value="1"/>
</dbReference>
<dbReference type="Gene3D" id="1.10.1040.10">
    <property type="entry name" value="N-(1-d-carboxylethyl)-l-norvaline Dehydrogenase, domain 2"/>
    <property type="match status" value="1"/>
</dbReference>
<dbReference type="GO" id="GO:0016491">
    <property type="term" value="F:oxidoreductase activity"/>
    <property type="evidence" value="ECO:0007669"/>
    <property type="project" value="UniProtKB-KW"/>
</dbReference>
<proteinExistence type="inferred from homology"/>
<keyword evidence="3" id="KW-0520">NAD</keyword>
<dbReference type="InterPro" id="IPR036291">
    <property type="entry name" value="NAD(P)-bd_dom_sf"/>
</dbReference>
<dbReference type="Pfam" id="PF03446">
    <property type="entry name" value="NAD_binding_2"/>
    <property type="match status" value="1"/>
</dbReference>
<evidence type="ECO:0000259" key="5">
    <source>
        <dbReference type="Pfam" id="PF03446"/>
    </source>
</evidence>
<dbReference type="Gene3D" id="3.40.50.720">
    <property type="entry name" value="NAD(P)-binding Rossmann-like Domain"/>
    <property type="match status" value="1"/>
</dbReference>
<protein>
    <submittedName>
        <fullName evidence="7">3-hydroxyisobutyrate dehydrogenase-like beta-hydroxyacid dehydrogenase</fullName>
    </submittedName>
</protein>
<feature type="domain" description="6-phosphogluconate dehydrogenase NADP-binding" evidence="5">
    <location>
        <begin position="27"/>
        <end position="183"/>
    </location>
</feature>
<dbReference type="PIRSF" id="PIRSF000103">
    <property type="entry name" value="HIBADH"/>
    <property type="match status" value="1"/>
</dbReference>
<organism evidence="7 8">
    <name type="scientific">Mycolicibacterium iranicum</name>
    <name type="common">Mycobacterium iranicum</name>
    <dbReference type="NCBI Taxonomy" id="912594"/>
    <lineage>
        <taxon>Bacteria</taxon>
        <taxon>Bacillati</taxon>
        <taxon>Actinomycetota</taxon>
        <taxon>Actinomycetes</taxon>
        <taxon>Mycobacteriales</taxon>
        <taxon>Mycobacteriaceae</taxon>
        <taxon>Mycolicibacterium</taxon>
    </lineage>
</organism>
<keyword evidence="8" id="KW-1185">Reference proteome</keyword>
<evidence type="ECO:0000256" key="3">
    <source>
        <dbReference type="ARBA" id="ARBA00023027"/>
    </source>
</evidence>
<name>A0A839Q6K6_MYCIR</name>